<reference evidence="4" key="1">
    <citation type="submission" date="2018-06" db="EMBL/GenBank/DDBJ databases">
        <authorList>
            <person name="Zhirakovskaya E."/>
        </authorList>
    </citation>
    <scope>NUCLEOTIDE SEQUENCE</scope>
</reference>
<dbReference type="EMBL" id="UOEM01000116">
    <property type="protein sequence ID" value="VAW18575.1"/>
    <property type="molecule type" value="Genomic_DNA"/>
</dbReference>
<dbReference type="GO" id="GO:0016651">
    <property type="term" value="F:oxidoreductase activity, acting on NAD(P)H"/>
    <property type="evidence" value="ECO:0007669"/>
    <property type="project" value="TreeGrafter"/>
</dbReference>
<dbReference type="Pfam" id="PF08240">
    <property type="entry name" value="ADH_N"/>
    <property type="match status" value="1"/>
</dbReference>
<sequence>MLAVIVKAERDISVAEYDPPPPPDKDEVQLAIRAVALNHIDVWGWRGMVFAKRKLPLIAGVEAAGEIVAIGENVSGLNVGQLVAPYGALTCGACEACEQGRDNFCEQPSGIYGFHIDGFCRELINIPAHLAIPAPDGLDPVAAACTTVTFGTVEHMLFDNAQLKAGQTILVQAGGSGIGTAAIQLAKAAGATVITTVGDDAKAEKALALGATHAINYNEDRFEGVVRKLTGKKGVDVVFEHVGTDTWEGSLFSLKRGGCLVTCGSTTGMKAQINLYQLFQQQQRIFGSFGCTKKNVADALEKLQSGVVSPVIDTSLPVQDIGSGLKRLESRKVFGKVIVTL</sequence>
<dbReference type="SUPFAM" id="SSF50129">
    <property type="entry name" value="GroES-like"/>
    <property type="match status" value="1"/>
</dbReference>
<dbReference type="GO" id="GO:0004022">
    <property type="term" value="F:alcohol dehydrogenase (NAD+) activity"/>
    <property type="evidence" value="ECO:0007669"/>
    <property type="project" value="UniProtKB-EC"/>
</dbReference>
<evidence type="ECO:0000259" key="3">
    <source>
        <dbReference type="SMART" id="SM00829"/>
    </source>
</evidence>
<dbReference type="InterPro" id="IPR013154">
    <property type="entry name" value="ADH-like_N"/>
</dbReference>
<feature type="domain" description="Enoyl reductase (ER)" evidence="3">
    <location>
        <begin position="10"/>
        <end position="339"/>
    </location>
</feature>
<dbReference type="Pfam" id="PF00107">
    <property type="entry name" value="ADH_zinc_N"/>
    <property type="match status" value="1"/>
</dbReference>
<evidence type="ECO:0000313" key="4">
    <source>
        <dbReference type="EMBL" id="VAW18575.1"/>
    </source>
</evidence>
<keyword evidence="1" id="KW-0521">NADP</keyword>
<evidence type="ECO:0000256" key="2">
    <source>
        <dbReference type="ARBA" id="ARBA00023002"/>
    </source>
</evidence>
<proteinExistence type="predicted"/>
<keyword evidence="2 4" id="KW-0560">Oxidoreductase</keyword>
<accession>A0A3B0TIS9</accession>
<dbReference type="EC" id="1.1.1.1" evidence="4"/>
<evidence type="ECO:0000256" key="1">
    <source>
        <dbReference type="ARBA" id="ARBA00022857"/>
    </source>
</evidence>
<dbReference type="SMART" id="SM00829">
    <property type="entry name" value="PKS_ER"/>
    <property type="match status" value="1"/>
</dbReference>
<dbReference type="Gene3D" id="3.90.180.10">
    <property type="entry name" value="Medium-chain alcohol dehydrogenases, catalytic domain"/>
    <property type="match status" value="1"/>
</dbReference>
<dbReference type="SUPFAM" id="SSF51735">
    <property type="entry name" value="NAD(P)-binding Rossmann-fold domains"/>
    <property type="match status" value="1"/>
</dbReference>
<organism evidence="4">
    <name type="scientific">hydrothermal vent metagenome</name>
    <dbReference type="NCBI Taxonomy" id="652676"/>
    <lineage>
        <taxon>unclassified sequences</taxon>
        <taxon>metagenomes</taxon>
        <taxon>ecological metagenomes</taxon>
    </lineage>
</organism>
<dbReference type="InterPro" id="IPR011032">
    <property type="entry name" value="GroES-like_sf"/>
</dbReference>
<name>A0A3B0TIS9_9ZZZZ</name>
<dbReference type="InterPro" id="IPR020843">
    <property type="entry name" value="ER"/>
</dbReference>
<dbReference type="PANTHER" id="PTHR48106:SF18">
    <property type="entry name" value="QUINONE OXIDOREDUCTASE PIG3"/>
    <property type="match status" value="1"/>
</dbReference>
<dbReference type="GO" id="GO:0070402">
    <property type="term" value="F:NADPH binding"/>
    <property type="evidence" value="ECO:0007669"/>
    <property type="project" value="TreeGrafter"/>
</dbReference>
<dbReference type="AlphaFoldDB" id="A0A3B0TIS9"/>
<dbReference type="InterPro" id="IPR036291">
    <property type="entry name" value="NAD(P)-bd_dom_sf"/>
</dbReference>
<gene>
    <name evidence="4" type="ORF">MNBD_ALPHA09-2347</name>
</gene>
<dbReference type="PANTHER" id="PTHR48106">
    <property type="entry name" value="QUINONE OXIDOREDUCTASE PIG3-RELATED"/>
    <property type="match status" value="1"/>
</dbReference>
<dbReference type="InterPro" id="IPR013149">
    <property type="entry name" value="ADH-like_C"/>
</dbReference>
<protein>
    <submittedName>
        <fullName evidence="4">Alcohol dehydrogenase</fullName>
        <ecNumber evidence="4">1.1.1.1</ecNumber>
    </submittedName>
</protein>